<organism evidence="2 3">
    <name type="scientific">Marinifilum breve</name>
    <dbReference type="NCBI Taxonomy" id="2184082"/>
    <lineage>
        <taxon>Bacteria</taxon>
        <taxon>Pseudomonadati</taxon>
        <taxon>Bacteroidota</taxon>
        <taxon>Bacteroidia</taxon>
        <taxon>Marinilabiliales</taxon>
        <taxon>Marinifilaceae</taxon>
    </lineage>
</organism>
<sequence length="114" mass="12236">MKLLKPYVNLIKSASNGVYTLNSVVSVPKGYALNTLSQGEIEKNGKKLWAVTATITSNGGIGTEIAEFSVPLEQGPTEEVKTVSMVMVDTALMSNPEEDNRTDVDYDDAIGEVP</sequence>
<evidence type="ECO:0000313" key="2">
    <source>
        <dbReference type="EMBL" id="PXY02669.1"/>
    </source>
</evidence>
<evidence type="ECO:0000313" key="3">
    <source>
        <dbReference type="Proteomes" id="UP000248079"/>
    </source>
</evidence>
<evidence type="ECO:0000256" key="1">
    <source>
        <dbReference type="SAM" id="MobiDB-lite"/>
    </source>
</evidence>
<name>A0A2V4A1P7_9BACT</name>
<dbReference type="AlphaFoldDB" id="A0A2V4A1P7"/>
<keyword evidence="3" id="KW-1185">Reference proteome</keyword>
<dbReference type="Proteomes" id="UP000248079">
    <property type="component" value="Unassembled WGS sequence"/>
</dbReference>
<gene>
    <name evidence="2" type="ORF">DF185_00825</name>
</gene>
<proteinExistence type="predicted"/>
<feature type="region of interest" description="Disordered" evidence="1">
    <location>
        <begin position="93"/>
        <end position="114"/>
    </location>
</feature>
<accession>A0A2V4A1P7</accession>
<reference evidence="2 3" key="1">
    <citation type="submission" date="2018-05" db="EMBL/GenBank/DDBJ databases">
        <title>Marinifilum breve JC075T sp. nov., a marine bacterium isolated from Yongle Blue Hole in the South China Sea.</title>
        <authorList>
            <person name="Fu T."/>
        </authorList>
    </citation>
    <scope>NUCLEOTIDE SEQUENCE [LARGE SCALE GENOMIC DNA]</scope>
    <source>
        <strain evidence="2 3">JC075</strain>
    </source>
</reference>
<dbReference type="RefSeq" id="WP_110358829.1">
    <property type="nucleotide sequence ID" value="NZ_QFLI01000001.1"/>
</dbReference>
<dbReference type="EMBL" id="QFLI01000001">
    <property type="protein sequence ID" value="PXY02669.1"/>
    <property type="molecule type" value="Genomic_DNA"/>
</dbReference>
<dbReference type="OrthoDB" id="1120362at2"/>
<comment type="caution">
    <text evidence="2">The sequence shown here is derived from an EMBL/GenBank/DDBJ whole genome shotgun (WGS) entry which is preliminary data.</text>
</comment>
<protein>
    <submittedName>
        <fullName evidence="2">Uncharacterized protein</fullName>
    </submittedName>
</protein>
<feature type="compositionally biased region" description="Acidic residues" evidence="1">
    <location>
        <begin position="105"/>
        <end position="114"/>
    </location>
</feature>